<evidence type="ECO:0000259" key="1">
    <source>
        <dbReference type="Pfam" id="PF01636"/>
    </source>
</evidence>
<keyword evidence="3" id="KW-1185">Reference proteome</keyword>
<evidence type="ECO:0000313" key="3">
    <source>
        <dbReference type="Proteomes" id="UP000516957"/>
    </source>
</evidence>
<protein>
    <submittedName>
        <fullName evidence="2">Aminoglycoside phosphotransferase (APT) family kinase protein</fullName>
    </submittedName>
</protein>
<dbReference type="PANTHER" id="PTHR21310">
    <property type="entry name" value="AMINOGLYCOSIDE PHOSPHOTRANSFERASE-RELATED-RELATED"/>
    <property type="match status" value="1"/>
</dbReference>
<dbReference type="Proteomes" id="UP000516957">
    <property type="component" value="Unassembled WGS sequence"/>
</dbReference>
<dbReference type="GO" id="GO:0016301">
    <property type="term" value="F:kinase activity"/>
    <property type="evidence" value="ECO:0007669"/>
    <property type="project" value="UniProtKB-KW"/>
</dbReference>
<keyword evidence="2" id="KW-0808">Transferase</keyword>
<dbReference type="InterPro" id="IPR011009">
    <property type="entry name" value="Kinase-like_dom_sf"/>
</dbReference>
<dbReference type="InterPro" id="IPR002575">
    <property type="entry name" value="Aminoglycoside_PTrfase"/>
</dbReference>
<comment type="caution">
    <text evidence="2">The sequence shown here is derived from an EMBL/GenBank/DDBJ whole genome shotgun (WGS) entry which is preliminary data.</text>
</comment>
<dbReference type="EMBL" id="JACCBE010000001">
    <property type="protein sequence ID" value="NYD59356.1"/>
    <property type="molecule type" value="Genomic_DNA"/>
</dbReference>
<dbReference type="RefSeq" id="WP_179616819.1">
    <property type="nucleotide sequence ID" value="NZ_CP059163.1"/>
</dbReference>
<reference evidence="2 3" key="1">
    <citation type="submission" date="2020-07" db="EMBL/GenBank/DDBJ databases">
        <title>Sequencing the genomes of 1000 actinobacteria strains.</title>
        <authorList>
            <person name="Klenk H.-P."/>
        </authorList>
    </citation>
    <scope>NUCLEOTIDE SEQUENCE [LARGE SCALE GENOMIC DNA]</scope>
    <source>
        <strain evidence="2 3">DSM 18965</strain>
    </source>
</reference>
<proteinExistence type="predicted"/>
<keyword evidence="2" id="KW-0418">Kinase</keyword>
<dbReference type="InterPro" id="IPR051678">
    <property type="entry name" value="AGP_Transferase"/>
</dbReference>
<organism evidence="2 3">
    <name type="scientific">Nocardioides marinisabuli</name>
    <dbReference type="NCBI Taxonomy" id="419476"/>
    <lineage>
        <taxon>Bacteria</taxon>
        <taxon>Bacillati</taxon>
        <taxon>Actinomycetota</taxon>
        <taxon>Actinomycetes</taxon>
        <taxon>Propionibacteriales</taxon>
        <taxon>Nocardioidaceae</taxon>
        <taxon>Nocardioides</taxon>
    </lineage>
</organism>
<sequence length="319" mass="32934">MDHPDSPGDPAFASLRPLEGGWSGETFVAEAGGERTVVRIYSGRRGPDAPAVDAAVLAHAAGVVPGVPPVLEVRRADPDQGLPGLLVTGFLPGERGDLVLPRLDDAGAASAGEALGRVLVALAGAVLPRGGAFVDAALTIGPHPAPYDVDGLVELVEVLVAAPGSWLPALGAAGLDRLAGLARDAQDLLDEVPQHCLVHSDLNPKNLLLRVPDEQDAPVEVTGVLDWEFAHAGNPFTDLGNLLRFERRPAFHDAVVTTYAALRGVEADRALELARAADLAALVELASRAGQNPVSDRAAAQLGAVVASGDLDAQTGTWR</sequence>
<feature type="domain" description="Aminoglycoside phosphotransferase" evidence="1">
    <location>
        <begin position="15"/>
        <end position="260"/>
    </location>
</feature>
<accession>A0A7Y9F4R6</accession>
<dbReference type="Gene3D" id="3.90.1200.10">
    <property type="match status" value="1"/>
</dbReference>
<evidence type="ECO:0000313" key="2">
    <source>
        <dbReference type="EMBL" id="NYD59356.1"/>
    </source>
</evidence>
<gene>
    <name evidence="2" type="ORF">BKA08_003594</name>
</gene>
<dbReference type="SUPFAM" id="SSF56112">
    <property type="entry name" value="Protein kinase-like (PK-like)"/>
    <property type="match status" value="1"/>
</dbReference>
<dbReference type="Pfam" id="PF01636">
    <property type="entry name" value="APH"/>
    <property type="match status" value="1"/>
</dbReference>
<name>A0A7Y9F4R6_9ACTN</name>
<dbReference type="AlphaFoldDB" id="A0A7Y9F4R6"/>